<evidence type="ECO:0000313" key="7">
    <source>
        <dbReference type="Proteomes" id="UP000695022"/>
    </source>
</evidence>
<keyword evidence="2 4" id="KW-0863">Zinc-finger</keyword>
<dbReference type="SUPFAM" id="SSF57667">
    <property type="entry name" value="beta-beta-alpha zinc fingers"/>
    <property type="match status" value="2"/>
</dbReference>
<dbReference type="PANTHER" id="PTHR23235:SF150">
    <property type="entry name" value="KRUEPPEL-LIKE FACTOR LUNA"/>
    <property type="match status" value="1"/>
</dbReference>
<name>A0ABM1EC85_PRICU</name>
<accession>A0ABM1EC85</accession>
<dbReference type="GeneID" id="106810850"/>
<evidence type="ECO:0000256" key="1">
    <source>
        <dbReference type="ARBA" id="ARBA00022723"/>
    </source>
</evidence>
<feature type="compositionally biased region" description="Polar residues" evidence="5">
    <location>
        <begin position="1"/>
        <end position="15"/>
    </location>
</feature>
<dbReference type="SMART" id="SM00355">
    <property type="entry name" value="ZnF_C2H2"/>
    <property type="match status" value="3"/>
</dbReference>
<keyword evidence="1" id="KW-0479">Metal-binding</keyword>
<gene>
    <name evidence="8 9" type="primary">LOC106810850</name>
</gene>
<keyword evidence="7" id="KW-1185">Reference proteome</keyword>
<protein>
    <submittedName>
        <fullName evidence="8 9">Krueppel-like factor 12</fullName>
    </submittedName>
</protein>
<evidence type="ECO:0000313" key="8">
    <source>
        <dbReference type="RefSeq" id="XP_014669806.1"/>
    </source>
</evidence>
<reference evidence="8 9" key="1">
    <citation type="submission" date="2025-05" db="UniProtKB">
        <authorList>
            <consortium name="RefSeq"/>
        </authorList>
    </citation>
    <scope>IDENTIFICATION</scope>
</reference>
<dbReference type="RefSeq" id="XP_014669806.1">
    <property type="nucleotide sequence ID" value="XM_014814320.1"/>
</dbReference>
<dbReference type="PROSITE" id="PS00028">
    <property type="entry name" value="ZINC_FINGER_C2H2_1"/>
    <property type="match status" value="3"/>
</dbReference>
<dbReference type="Proteomes" id="UP000695022">
    <property type="component" value="Unplaced"/>
</dbReference>
<proteinExistence type="predicted"/>
<evidence type="ECO:0000256" key="3">
    <source>
        <dbReference type="ARBA" id="ARBA00022833"/>
    </source>
</evidence>
<dbReference type="RefSeq" id="XP_014669807.1">
    <property type="nucleotide sequence ID" value="XM_014814321.1"/>
</dbReference>
<evidence type="ECO:0000313" key="9">
    <source>
        <dbReference type="RefSeq" id="XP_014669807.1"/>
    </source>
</evidence>
<dbReference type="InterPro" id="IPR036236">
    <property type="entry name" value="Znf_C2H2_sf"/>
</dbReference>
<feature type="domain" description="C2H2-type" evidence="6">
    <location>
        <begin position="205"/>
        <end position="234"/>
    </location>
</feature>
<feature type="region of interest" description="Disordered" evidence="5">
    <location>
        <begin position="50"/>
        <end position="93"/>
    </location>
</feature>
<feature type="region of interest" description="Disordered" evidence="5">
    <location>
        <begin position="1"/>
        <end position="34"/>
    </location>
</feature>
<dbReference type="PROSITE" id="PS50157">
    <property type="entry name" value="ZINC_FINGER_C2H2_2"/>
    <property type="match status" value="3"/>
</dbReference>
<dbReference type="Pfam" id="PF00096">
    <property type="entry name" value="zf-C2H2"/>
    <property type="match status" value="3"/>
</dbReference>
<dbReference type="InterPro" id="IPR013087">
    <property type="entry name" value="Znf_C2H2_type"/>
</dbReference>
<sequence length="257" mass="29185">MTSETAISASQQTSPFFECDTVKQEMSEDEEDTEFDATQALIMTCDSVTVADVDEQNEPVDLSVKKSPRTDDDGDNSSSSGTEVDTNTKVTPCAAQKRGLTSLLSLQRIKEASMSLRQWPPQQPIHNPVIAVHGQKRPTVLQMGPRYAMPQPVYTDDAVMCDTQEQNSLKKRRMHRCDFGSCNKVYTKSSHLKAHKRTHTGEKPYLCSWEGCTWKFARSDELTRHYRKHTGQKPYKCTLCQRAFSRSDHLSLHLKRH</sequence>
<keyword evidence="3" id="KW-0862">Zinc</keyword>
<dbReference type="Gene3D" id="3.30.160.60">
    <property type="entry name" value="Classic Zinc Finger"/>
    <property type="match status" value="3"/>
</dbReference>
<evidence type="ECO:0000256" key="4">
    <source>
        <dbReference type="PROSITE-ProRule" id="PRU00042"/>
    </source>
</evidence>
<evidence type="ECO:0000256" key="2">
    <source>
        <dbReference type="ARBA" id="ARBA00022771"/>
    </source>
</evidence>
<evidence type="ECO:0000259" key="6">
    <source>
        <dbReference type="PROSITE" id="PS50157"/>
    </source>
</evidence>
<evidence type="ECO:0000256" key="5">
    <source>
        <dbReference type="SAM" id="MobiDB-lite"/>
    </source>
</evidence>
<organism evidence="7 8">
    <name type="scientific">Priapulus caudatus</name>
    <name type="common">Priapulid worm</name>
    <dbReference type="NCBI Taxonomy" id="37621"/>
    <lineage>
        <taxon>Eukaryota</taxon>
        <taxon>Metazoa</taxon>
        <taxon>Ecdysozoa</taxon>
        <taxon>Scalidophora</taxon>
        <taxon>Priapulida</taxon>
        <taxon>Priapulimorpha</taxon>
        <taxon>Priapulimorphida</taxon>
        <taxon>Priapulidae</taxon>
        <taxon>Priapulus</taxon>
    </lineage>
</organism>
<feature type="domain" description="C2H2-type" evidence="6">
    <location>
        <begin position="175"/>
        <end position="204"/>
    </location>
</feature>
<dbReference type="PANTHER" id="PTHR23235">
    <property type="entry name" value="KRUEPPEL-LIKE TRANSCRIPTION FACTOR"/>
    <property type="match status" value="1"/>
</dbReference>
<feature type="domain" description="C2H2-type" evidence="6">
    <location>
        <begin position="235"/>
        <end position="257"/>
    </location>
</feature>